<feature type="domain" description="CRAL-TRIO" evidence="2">
    <location>
        <begin position="69"/>
        <end position="232"/>
    </location>
</feature>
<dbReference type="Gene3D" id="3.40.525.10">
    <property type="entry name" value="CRAL-TRIO lipid binding domain"/>
    <property type="match status" value="1"/>
</dbReference>
<keyword evidence="1" id="KW-0812">Transmembrane</keyword>
<dbReference type="PRINTS" id="PR00180">
    <property type="entry name" value="CRETINALDHBP"/>
</dbReference>
<evidence type="ECO:0000313" key="3">
    <source>
        <dbReference type="EMBL" id="ODM88051.1"/>
    </source>
</evidence>
<proteinExistence type="predicted"/>
<dbReference type="SUPFAM" id="SSF52087">
    <property type="entry name" value="CRAL/TRIO domain"/>
    <property type="match status" value="1"/>
</dbReference>
<dbReference type="AlphaFoldDB" id="A0A1D2M569"/>
<name>A0A1D2M569_ORCCI</name>
<dbReference type="STRING" id="48709.A0A1D2M569"/>
<keyword evidence="4" id="KW-1185">Reference proteome</keyword>
<organism evidence="3 4">
    <name type="scientific">Orchesella cincta</name>
    <name type="common">Springtail</name>
    <name type="synonym">Podura cincta</name>
    <dbReference type="NCBI Taxonomy" id="48709"/>
    <lineage>
        <taxon>Eukaryota</taxon>
        <taxon>Metazoa</taxon>
        <taxon>Ecdysozoa</taxon>
        <taxon>Arthropoda</taxon>
        <taxon>Hexapoda</taxon>
        <taxon>Collembola</taxon>
        <taxon>Entomobryomorpha</taxon>
        <taxon>Entomobryoidea</taxon>
        <taxon>Orchesellidae</taxon>
        <taxon>Orchesellinae</taxon>
        <taxon>Orchesella</taxon>
    </lineage>
</organism>
<dbReference type="OrthoDB" id="75724at2759"/>
<dbReference type="Gene3D" id="1.20.5.1200">
    <property type="entry name" value="Alpha-tocopherol transfer"/>
    <property type="match status" value="1"/>
</dbReference>
<dbReference type="PANTHER" id="PTHR10174">
    <property type="entry name" value="ALPHA-TOCOPHEROL TRANSFER PROTEIN-RELATED"/>
    <property type="match status" value="1"/>
</dbReference>
<reference evidence="3 4" key="1">
    <citation type="journal article" date="2016" name="Genome Biol. Evol.">
        <title>Gene Family Evolution Reflects Adaptation to Soil Environmental Stressors in the Genome of the Collembolan Orchesella cincta.</title>
        <authorList>
            <person name="Faddeeva-Vakhrusheva A."/>
            <person name="Derks M.F."/>
            <person name="Anvar S.Y."/>
            <person name="Agamennone V."/>
            <person name="Suring W."/>
            <person name="Smit S."/>
            <person name="van Straalen N.M."/>
            <person name="Roelofs D."/>
        </authorList>
    </citation>
    <scope>NUCLEOTIDE SEQUENCE [LARGE SCALE GENOMIC DNA]</scope>
    <source>
        <tissue evidence="3">Mixed pool</tissue>
    </source>
</reference>
<evidence type="ECO:0000313" key="4">
    <source>
        <dbReference type="Proteomes" id="UP000094527"/>
    </source>
</evidence>
<dbReference type="InterPro" id="IPR001251">
    <property type="entry name" value="CRAL-TRIO_dom"/>
</dbReference>
<accession>A0A1D2M569</accession>
<feature type="transmembrane region" description="Helical" evidence="1">
    <location>
        <begin position="164"/>
        <end position="184"/>
    </location>
</feature>
<dbReference type="PANTHER" id="PTHR10174:SF208">
    <property type="entry name" value="CRAL-TRIO DOMAIN-CONTAINING PROTEIN DDB_G0278031"/>
    <property type="match status" value="1"/>
</dbReference>
<dbReference type="GO" id="GO:0016020">
    <property type="term" value="C:membrane"/>
    <property type="evidence" value="ECO:0007669"/>
    <property type="project" value="TreeGrafter"/>
</dbReference>
<protein>
    <submittedName>
        <fullName evidence="3">Retinaldehyde-binding protein 1</fullName>
    </submittedName>
</protein>
<sequence length="248" mass="29027">METLRINTSELAIFSKFEEAGLTELKQHIEGKSARKNNVEMAWDTLKLYAENRFRHYPEIFPIEAPSYIRDLVAKHVCGVLKNRDKFGRRILFFDMSKWDINDFSLDDLTIAGVIGAEAFWRNPEILENGLIIVENTIGFGMGHAKQHTMSRMNRMRNVFVQSFPVSIQGIFYLRMPYLFTLIFKMSRHLFPKKIRSRMNCYSSNQEPTELYDIASPDILPEWMGGKLKIEDAVEDAEFYERFLPHKV</sequence>
<dbReference type="GO" id="GO:1902936">
    <property type="term" value="F:phosphatidylinositol bisphosphate binding"/>
    <property type="evidence" value="ECO:0007669"/>
    <property type="project" value="TreeGrafter"/>
</dbReference>
<dbReference type="InterPro" id="IPR036865">
    <property type="entry name" value="CRAL-TRIO_dom_sf"/>
</dbReference>
<dbReference type="EMBL" id="LJIJ01004182">
    <property type="protein sequence ID" value="ODM88051.1"/>
    <property type="molecule type" value="Genomic_DNA"/>
</dbReference>
<comment type="caution">
    <text evidence="3">The sequence shown here is derived from an EMBL/GenBank/DDBJ whole genome shotgun (WGS) entry which is preliminary data.</text>
</comment>
<keyword evidence="1" id="KW-1133">Transmembrane helix</keyword>
<evidence type="ECO:0000256" key="1">
    <source>
        <dbReference type="SAM" id="Phobius"/>
    </source>
</evidence>
<dbReference type="Pfam" id="PF00650">
    <property type="entry name" value="CRAL_TRIO"/>
    <property type="match status" value="1"/>
</dbReference>
<evidence type="ECO:0000259" key="2">
    <source>
        <dbReference type="PROSITE" id="PS50191"/>
    </source>
</evidence>
<gene>
    <name evidence="3" type="ORF">Ocin01_18632</name>
</gene>
<dbReference type="CDD" id="cd00170">
    <property type="entry name" value="SEC14"/>
    <property type="match status" value="1"/>
</dbReference>
<dbReference type="PROSITE" id="PS50191">
    <property type="entry name" value="CRAL_TRIO"/>
    <property type="match status" value="1"/>
</dbReference>
<keyword evidence="1" id="KW-0472">Membrane</keyword>
<dbReference type="Proteomes" id="UP000094527">
    <property type="component" value="Unassembled WGS sequence"/>
</dbReference>